<keyword evidence="1" id="KW-0678">Repressor</keyword>
<reference evidence="5" key="2">
    <citation type="submission" date="2020-09" db="EMBL/GenBank/DDBJ databases">
        <authorList>
            <person name="Sun Q."/>
            <person name="Zhou Y."/>
        </authorList>
    </citation>
    <scope>NUCLEOTIDE SEQUENCE</scope>
    <source>
        <strain evidence="5">CGMCC 1.12360</strain>
    </source>
</reference>
<dbReference type="AlphaFoldDB" id="A0A8J2TR89"/>
<keyword evidence="2 3" id="KW-0238">DNA-binding</keyword>
<dbReference type="RefSeq" id="WP_188392772.1">
    <property type="nucleotide sequence ID" value="NZ_BMEV01000054.1"/>
</dbReference>
<evidence type="ECO:0000256" key="1">
    <source>
        <dbReference type="ARBA" id="ARBA00022491"/>
    </source>
</evidence>
<dbReference type="InterPro" id="IPR009057">
    <property type="entry name" value="Homeodomain-like_sf"/>
</dbReference>
<dbReference type="Pfam" id="PF17924">
    <property type="entry name" value="TetR_C_19"/>
    <property type="match status" value="1"/>
</dbReference>
<feature type="DNA-binding region" description="H-T-H motif" evidence="3">
    <location>
        <begin position="34"/>
        <end position="53"/>
    </location>
</feature>
<evidence type="ECO:0000313" key="6">
    <source>
        <dbReference type="Proteomes" id="UP000602050"/>
    </source>
</evidence>
<dbReference type="Gene3D" id="1.10.357.10">
    <property type="entry name" value="Tetracycline Repressor, domain 2"/>
    <property type="match status" value="1"/>
</dbReference>
<evidence type="ECO:0000256" key="2">
    <source>
        <dbReference type="ARBA" id="ARBA00023125"/>
    </source>
</evidence>
<evidence type="ECO:0000259" key="4">
    <source>
        <dbReference type="PROSITE" id="PS50977"/>
    </source>
</evidence>
<dbReference type="EMBL" id="BMEV01000054">
    <property type="protein sequence ID" value="GFZ83664.1"/>
    <property type="molecule type" value="Genomic_DNA"/>
</dbReference>
<evidence type="ECO:0000313" key="5">
    <source>
        <dbReference type="EMBL" id="GFZ83664.1"/>
    </source>
</evidence>
<dbReference type="Pfam" id="PF00440">
    <property type="entry name" value="TetR_N"/>
    <property type="match status" value="1"/>
</dbReference>
<accession>A0A8J2TR89</accession>
<reference evidence="5" key="1">
    <citation type="journal article" date="2014" name="Int. J. Syst. Evol. Microbiol.">
        <title>Complete genome sequence of Corynebacterium casei LMG S-19264T (=DSM 44701T), isolated from a smear-ripened cheese.</title>
        <authorList>
            <consortium name="US DOE Joint Genome Institute (JGI-PGF)"/>
            <person name="Walter F."/>
            <person name="Albersmeier A."/>
            <person name="Kalinowski J."/>
            <person name="Ruckert C."/>
        </authorList>
    </citation>
    <scope>NUCLEOTIDE SEQUENCE</scope>
    <source>
        <strain evidence="5">CGMCC 1.12360</strain>
    </source>
</reference>
<comment type="caution">
    <text evidence="5">The sequence shown here is derived from an EMBL/GenBank/DDBJ whole genome shotgun (WGS) entry which is preliminary data.</text>
</comment>
<organism evidence="5 6">
    <name type="scientific">Compostibacillus humi</name>
    <dbReference type="NCBI Taxonomy" id="1245525"/>
    <lineage>
        <taxon>Bacteria</taxon>
        <taxon>Bacillati</taxon>
        <taxon>Bacillota</taxon>
        <taxon>Bacilli</taxon>
        <taxon>Bacillales</taxon>
        <taxon>Bacillaceae</taxon>
        <taxon>Compostibacillus</taxon>
    </lineage>
</organism>
<keyword evidence="6" id="KW-1185">Reference proteome</keyword>
<dbReference type="Proteomes" id="UP000602050">
    <property type="component" value="Unassembled WGS sequence"/>
</dbReference>
<dbReference type="SUPFAM" id="SSF46689">
    <property type="entry name" value="Homeodomain-like"/>
    <property type="match status" value="1"/>
</dbReference>
<dbReference type="PANTHER" id="PTHR43479">
    <property type="entry name" value="ACREF/ENVCD OPERON REPRESSOR-RELATED"/>
    <property type="match status" value="1"/>
</dbReference>
<evidence type="ECO:0000256" key="3">
    <source>
        <dbReference type="PROSITE-ProRule" id="PRU00335"/>
    </source>
</evidence>
<dbReference type="GO" id="GO:0003677">
    <property type="term" value="F:DNA binding"/>
    <property type="evidence" value="ECO:0007669"/>
    <property type="project" value="UniProtKB-UniRule"/>
</dbReference>
<feature type="domain" description="HTH tetR-type" evidence="4">
    <location>
        <begin position="11"/>
        <end position="71"/>
    </location>
</feature>
<dbReference type="PANTHER" id="PTHR43479:SF11">
    <property type="entry name" value="ACREF_ENVCD OPERON REPRESSOR-RELATED"/>
    <property type="match status" value="1"/>
</dbReference>
<dbReference type="InterPro" id="IPR001647">
    <property type="entry name" value="HTH_TetR"/>
</dbReference>
<proteinExistence type="predicted"/>
<name>A0A8J2TR89_9BACI</name>
<sequence>MPKQTFFNLPEKKRQTLLNAAEKEFSRVPLYEASVANIIKESGIPRGSFYQYFDDKEDLYYYLLNRYTVKMKELLLQSLQKQDGDLLGAFGDFFAKVIYQQTNERNVKFLKNAFLHVAQKMELSFSRIFLDKSHPRFEDILDYVDSSRLNIRDEKDLHHIIQIITAVIFRNFVEKYANNLTNEEAAARFHKDLQLLKDGLYKEK</sequence>
<dbReference type="PROSITE" id="PS50977">
    <property type="entry name" value="HTH_TETR_2"/>
    <property type="match status" value="1"/>
</dbReference>
<gene>
    <name evidence="5" type="ORF">GCM10010978_25200</name>
</gene>
<protein>
    <submittedName>
        <fullName evidence="5">TetR family transcriptional regulator</fullName>
    </submittedName>
</protein>
<dbReference type="InterPro" id="IPR050624">
    <property type="entry name" value="HTH-type_Tx_Regulator"/>
</dbReference>